<dbReference type="CDD" id="cd06579">
    <property type="entry name" value="TM_PBP1_transp_AraH_like"/>
    <property type="match status" value="1"/>
</dbReference>
<evidence type="ECO:0000256" key="2">
    <source>
        <dbReference type="ARBA" id="ARBA00022448"/>
    </source>
</evidence>
<evidence type="ECO:0000256" key="6">
    <source>
        <dbReference type="ARBA" id="ARBA00022692"/>
    </source>
</evidence>
<feature type="transmembrane region" description="Helical" evidence="11">
    <location>
        <begin position="300"/>
        <end position="320"/>
    </location>
</feature>
<feature type="transmembrane region" description="Helical" evidence="11">
    <location>
        <begin position="51"/>
        <end position="70"/>
    </location>
</feature>
<evidence type="ECO:0000256" key="1">
    <source>
        <dbReference type="ARBA" id="ARBA00004651"/>
    </source>
</evidence>
<dbReference type="GO" id="GO:0005886">
    <property type="term" value="C:plasma membrane"/>
    <property type="evidence" value="ECO:0007669"/>
    <property type="project" value="UniProtKB-SubCell"/>
</dbReference>
<proteinExistence type="predicted"/>
<dbReference type="Pfam" id="PF02653">
    <property type="entry name" value="BPD_transp_2"/>
    <property type="match status" value="1"/>
</dbReference>
<evidence type="ECO:0000256" key="11">
    <source>
        <dbReference type="SAM" id="Phobius"/>
    </source>
</evidence>
<evidence type="ECO:0000256" key="4">
    <source>
        <dbReference type="ARBA" id="ARBA00022519"/>
    </source>
</evidence>
<evidence type="ECO:0000256" key="8">
    <source>
        <dbReference type="ARBA" id="ARBA00023136"/>
    </source>
</evidence>
<keyword evidence="7 11" id="KW-1133">Transmembrane helix</keyword>
<evidence type="ECO:0000256" key="5">
    <source>
        <dbReference type="ARBA" id="ARBA00022597"/>
    </source>
</evidence>
<comment type="function">
    <text evidence="9">Part of the binding-protein-dependent transport system for D-xylose. Probably responsible for the translocation of the substrate across the membrane.</text>
</comment>
<dbReference type="AlphaFoldDB" id="A0A101ERM1"/>
<organism evidence="12 13">
    <name type="scientific">Thermotoga petrophila</name>
    <dbReference type="NCBI Taxonomy" id="93929"/>
    <lineage>
        <taxon>Bacteria</taxon>
        <taxon>Thermotogati</taxon>
        <taxon>Thermotogota</taxon>
        <taxon>Thermotogae</taxon>
        <taxon>Thermotogales</taxon>
        <taxon>Thermotogaceae</taxon>
        <taxon>Thermotoga</taxon>
    </lineage>
</organism>
<feature type="transmembrane region" description="Helical" evidence="11">
    <location>
        <begin position="126"/>
        <end position="150"/>
    </location>
</feature>
<gene>
    <name evidence="12" type="ORF">XD57_0284</name>
</gene>
<evidence type="ECO:0000256" key="7">
    <source>
        <dbReference type="ARBA" id="ARBA00022989"/>
    </source>
</evidence>
<dbReference type="EMBL" id="LGFG01000012">
    <property type="protein sequence ID" value="KUK23626.1"/>
    <property type="molecule type" value="Genomic_DNA"/>
</dbReference>
<feature type="transmembrane region" description="Helical" evidence="11">
    <location>
        <begin position="100"/>
        <end position="120"/>
    </location>
</feature>
<dbReference type="PANTHER" id="PTHR32196">
    <property type="entry name" value="ABC TRANSPORTER PERMEASE PROTEIN YPHD-RELATED-RELATED"/>
    <property type="match status" value="1"/>
</dbReference>
<feature type="transmembrane region" description="Helical" evidence="11">
    <location>
        <begin position="221"/>
        <end position="240"/>
    </location>
</feature>
<accession>A0A101ERM1</accession>
<dbReference type="PANTHER" id="PTHR32196:SF32">
    <property type="entry name" value="XYLOSE TRANSPORT SYSTEM PERMEASE PROTEIN XYLH"/>
    <property type="match status" value="1"/>
</dbReference>
<evidence type="ECO:0000256" key="10">
    <source>
        <dbReference type="ARBA" id="ARBA00035686"/>
    </source>
</evidence>
<dbReference type="Proteomes" id="UP000058636">
    <property type="component" value="Unassembled WGS sequence"/>
</dbReference>
<protein>
    <recommendedName>
        <fullName evidence="10">Xylose transport system permease protein XylH</fullName>
    </recommendedName>
</protein>
<keyword evidence="2" id="KW-0813">Transport</keyword>
<sequence length="326" mass="34413">MINVSHSGSKSLMIRFPLMKELGAIVGIVVFFILFSVLSDRFLSMDNLASIFTMASELGIVAIGITLLMISGEFDLSVGSVYAVVPMAMAILINKGQPDVIALIISLLLGASLGLLNGIVTLKTGIPSFITTLGTMMFWRGILLAVTGGFPIMLERNSRVLNIFGGSIAGGLRYSGVWFIILAIVFWIILERTRYGNWVFATGGNLGAAKALGIPTDRVKIVNFIISSLLAGLAGITTFGRFKIVDPTLGQGMELEAIASAVIGGTLLSGGFGSVLGTFIGAFMIGMVRSGLVLAGAPAYWYRAFIGVILIVAAIINARIRKKVAG</sequence>
<comment type="caution">
    <text evidence="12">The sequence shown here is derived from an EMBL/GenBank/DDBJ whole genome shotgun (WGS) entry which is preliminary data.</text>
</comment>
<dbReference type="GO" id="GO:0022857">
    <property type="term" value="F:transmembrane transporter activity"/>
    <property type="evidence" value="ECO:0007669"/>
    <property type="project" value="InterPro"/>
</dbReference>
<keyword evidence="6 11" id="KW-0812">Transmembrane</keyword>
<keyword evidence="3" id="KW-1003">Cell membrane</keyword>
<comment type="subcellular location">
    <subcellularLocation>
        <location evidence="1">Cell membrane</location>
        <topology evidence="1">Multi-pass membrane protein</topology>
    </subcellularLocation>
</comment>
<reference evidence="12 13" key="1">
    <citation type="journal article" date="2015" name="MBio">
        <title>Genome-Resolved Metagenomic Analysis Reveals Roles for Candidate Phyla and Other Microbial Community Members in Biogeochemical Transformations in Oil Reservoirs.</title>
        <authorList>
            <person name="Hu P."/>
            <person name="Tom L."/>
            <person name="Singh A."/>
            <person name="Thomas B.C."/>
            <person name="Baker B.J."/>
            <person name="Piceno Y.M."/>
            <person name="Andersen G.L."/>
            <person name="Banfield J.F."/>
        </authorList>
    </citation>
    <scope>NUCLEOTIDE SEQUENCE [LARGE SCALE GENOMIC DNA]</scope>
    <source>
        <strain evidence="12">46_26</strain>
    </source>
</reference>
<feature type="transmembrane region" description="Helical" evidence="11">
    <location>
        <begin position="22"/>
        <end position="39"/>
    </location>
</feature>
<dbReference type="InterPro" id="IPR001851">
    <property type="entry name" value="ABC_transp_permease"/>
</dbReference>
<evidence type="ECO:0000313" key="13">
    <source>
        <dbReference type="Proteomes" id="UP000058636"/>
    </source>
</evidence>
<evidence type="ECO:0000256" key="3">
    <source>
        <dbReference type="ARBA" id="ARBA00022475"/>
    </source>
</evidence>
<keyword evidence="4" id="KW-0997">Cell inner membrane</keyword>
<evidence type="ECO:0000313" key="12">
    <source>
        <dbReference type="EMBL" id="KUK23626.1"/>
    </source>
</evidence>
<feature type="transmembrane region" description="Helical" evidence="11">
    <location>
        <begin position="261"/>
        <end position="288"/>
    </location>
</feature>
<feature type="transmembrane region" description="Helical" evidence="11">
    <location>
        <begin position="171"/>
        <end position="190"/>
    </location>
</feature>
<keyword evidence="5" id="KW-0762">Sugar transport</keyword>
<name>A0A101ERM1_9THEM</name>
<keyword evidence="8 11" id="KW-0472">Membrane</keyword>
<dbReference type="PATRIC" id="fig|93930.3.peg.1067"/>
<feature type="transmembrane region" description="Helical" evidence="11">
    <location>
        <begin position="76"/>
        <end position="93"/>
    </location>
</feature>
<evidence type="ECO:0000256" key="9">
    <source>
        <dbReference type="ARBA" id="ARBA00035611"/>
    </source>
</evidence>